<dbReference type="Pfam" id="PF07993">
    <property type="entry name" value="NAD_binding_4"/>
    <property type="match status" value="1"/>
</dbReference>
<dbReference type="Pfam" id="PF08659">
    <property type="entry name" value="KR"/>
    <property type="match status" value="1"/>
</dbReference>
<dbReference type="InterPro" id="IPR020841">
    <property type="entry name" value="PKS_Beta-ketoAc_synthase_dom"/>
</dbReference>
<dbReference type="SUPFAM" id="SSF55048">
    <property type="entry name" value="Probable ACP-binding domain of malonyl-CoA ACP transacylase"/>
    <property type="match status" value="1"/>
</dbReference>
<evidence type="ECO:0000259" key="8">
    <source>
        <dbReference type="PROSITE" id="PS50075"/>
    </source>
</evidence>
<dbReference type="Pfam" id="PF22953">
    <property type="entry name" value="SpnB_Rossmann"/>
    <property type="match status" value="1"/>
</dbReference>
<dbReference type="InterPro" id="IPR042104">
    <property type="entry name" value="PKS_dehydratase_sf"/>
</dbReference>
<dbReference type="InterPro" id="IPR049552">
    <property type="entry name" value="PKS_DH_N"/>
</dbReference>
<dbReference type="InterPro" id="IPR013120">
    <property type="entry name" value="FAR_NAD-bd"/>
</dbReference>
<dbReference type="InterPro" id="IPR014030">
    <property type="entry name" value="Ketoacyl_synth_N"/>
</dbReference>
<proteinExistence type="predicted"/>
<dbReference type="PROSITE" id="PS50075">
    <property type="entry name" value="CARRIER"/>
    <property type="match status" value="1"/>
</dbReference>
<dbReference type="InterPro" id="IPR036736">
    <property type="entry name" value="ACP-like_sf"/>
</dbReference>
<dbReference type="InterPro" id="IPR015083">
    <property type="entry name" value="NorB/c/GfsB-D-like_docking"/>
</dbReference>
<dbReference type="Gene3D" id="3.40.50.720">
    <property type="entry name" value="NAD(P)-binding Rossmann-like Domain"/>
    <property type="match status" value="2"/>
</dbReference>
<feature type="domain" description="Carrier" evidence="8">
    <location>
        <begin position="1541"/>
        <end position="1616"/>
    </location>
</feature>
<dbReference type="GO" id="GO:0033068">
    <property type="term" value="P:macrolide biosynthetic process"/>
    <property type="evidence" value="ECO:0007669"/>
    <property type="project" value="UniProtKB-ARBA"/>
</dbReference>
<dbReference type="Pfam" id="PF02801">
    <property type="entry name" value="Ketoacyl-synt_C"/>
    <property type="match status" value="1"/>
</dbReference>
<dbReference type="Pfam" id="PF00109">
    <property type="entry name" value="ketoacyl-synt"/>
    <property type="match status" value="1"/>
</dbReference>
<dbReference type="InterPro" id="IPR018201">
    <property type="entry name" value="Ketoacyl_synth_AS"/>
</dbReference>
<dbReference type="InterPro" id="IPR036291">
    <property type="entry name" value="NAD(P)-bd_dom_sf"/>
</dbReference>
<dbReference type="Gene3D" id="3.10.129.110">
    <property type="entry name" value="Polyketide synthase dehydratase"/>
    <property type="match status" value="2"/>
</dbReference>
<dbReference type="SMART" id="SM00822">
    <property type="entry name" value="PKS_KR"/>
    <property type="match status" value="1"/>
</dbReference>
<dbReference type="InterPro" id="IPR050091">
    <property type="entry name" value="PKS_NRPS_Biosynth_Enz"/>
</dbReference>
<dbReference type="GO" id="GO:0006633">
    <property type="term" value="P:fatty acid biosynthetic process"/>
    <property type="evidence" value="ECO:0007669"/>
    <property type="project" value="InterPro"/>
</dbReference>
<dbReference type="InterPro" id="IPR014043">
    <property type="entry name" value="Acyl_transferase_dom"/>
</dbReference>
<keyword evidence="5" id="KW-0045">Antibiotic biosynthesis</keyword>
<keyword evidence="7" id="KW-0012">Acyltransferase</keyword>
<dbReference type="InterPro" id="IPR016036">
    <property type="entry name" value="Malonyl_transacylase_ACP-bd"/>
</dbReference>
<dbReference type="InterPro" id="IPR057326">
    <property type="entry name" value="KR_dom"/>
</dbReference>
<dbReference type="InterPro" id="IPR009081">
    <property type="entry name" value="PP-bd_ACP"/>
</dbReference>
<dbReference type="InterPro" id="IPR016035">
    <property type="entry name" value="Acyl_Trfase/lysoPLipase"/>
</dbReference>
<dbReference type="InterPro" id="IPR014031">
    <property type="entry name" value="Ketoacyl_synth_C"/>
</dbReference>
<dbReference type="Proteomes" id="UP000542674">
    <property type="component" value="Unassembled WGS sequence"/>
</dbReference>
<evidence type="ECO:0000256" key="7">
    <source>
        <dbReference type="ARBA" id="ARBA00023315"/>
    </source>
</evidence>
<dbReference type="CDD" id="cd00833">
    <property type="entry name" value="PKS"/>
    <property type="match status" value="1"/>
</dbReference>
<keyword evidence="6" id="KW-0511">Multifunctional enzyme</keyword>
<dbReference type="CDD" id="cd05235">
    <property type="entry name" value="SDR_e1"/>
    <property type="match status" value="1"/>
</dbReference>
<evidence type="ECO:0000256" key="6">
    <source>
        <dbReference type="ARBA" id="ARBA00023268"/>
    </source>
</evidence>
<evidence type="ECO:0000313" key="10">
    <source>
        <dbReference type="EMBL" id="MBB4966308.1"/>
    </source>
</evidence>
<dbReference type="SUPFAM" id="SSF52151">
    <property type="entry name" value="FabD/lysophospholipase-like"/>
    <property type="match status" value="1"/>
</dbReference>
<evidence type="ECO:0000256" key="5">
    <source>
        <dbReference type="ARBA" id="ARBA00023194"/>
    </source>
</evidence>
<dbReference type="Gene3D" id="3.40.366.10">
    <property type="entry name" value="Malonyl-Coenzyme A Acyl Carrier Protein, domain 2"/>
    <property type="match status" value="1"/>
</dbReference>
<evidence type="ECO:0000259" key="9">
    <source>
        <dbReference type="PROSITE" id="PS52004"/>
    </source>
</evidence>
<gene>
    <name evidence="10" type="ORF">F4559_003667</name>
</gene>
<dbReference type="SMART" id="SM00827">
    <property type="entry name" value="PKS_AT"/>
    <property type="match status" value="1"/>
</dbReference>
<organism evidence="10 11">
    <name type="scientific">Saccharothrix violaceirubra</name>
    <dbReference type="NCBI Taxonomy" id="413306"/>
    <lineage>
        <taxon>Bacteria</taxon>
        <taxon>Bacillati</taxon>
        <taxon>Actinomycetota</taxon>
        <taxon>Actinomycetes</taxon>
        <taxon>Pseudonocardiales</taxon>
        <taxon>Pseudonocardiaceae</taxon>
        <taxon>Saccharothrix</taxon>
    </lineage>
</organism>
<evidence type="ECO:0000256" key="1">
    <source>
        <dbReference type="ARBA" id="ARBA00001957"/>
    </source>
</evidence>
<dbReference type="GO" id="GO:0031177">
    <property type="term" value="F:phosphopantetheine binding"/>
    <property type="evidence" value="ECO:0007669"/>
    <property type="project" value="InterPro"/>
</dbReference>
<dbReference type="PROSITE" id="PS00012">
    <property type="entry name" value="PHOSPHOPANTETHEINE"/>
    <property type="match status" value="1"/>
</dbReference>
<keyword evidence="2" id="KW-0596">Phosphopantetheine</keyword>
<dbReference type="SMART" id="SM01294">
    <property type="entry name" value="PKS_PP_betabranch"/>
    <property type="match status" value="1"/>
</dbReference>
<dbReference type="InterPro" id="IPR006162">
    <property type="entry name" value="Ppantetheine_attach_site"/>
</dbReference>
<dbReference type="SMART" id="SM00825">
    <property type="entry name" value="PKS_KS"/>
    <property type="match status" value="1"/>
</dbReference>
<dbReference type="InterPro" id="IPR020807">
    <property type="entry name" value="PKS_DH"/>
</dbReference>
<dbReference type="SMART" id="SM00826">
    <property type="entry name" value="PKS_DH"/>
    <property type="match status" value="1"/>
</dbReference>
<dbReference type="FunFam" id="3.40.47.10:FF:000019">
    <property type="entry name" value="Polyketide synthase type I"/>
    <property type="match status" value="1"/>
</dbReference>
<dbReference type="Pfam" id="PF08990">
    <property type="entry name" value="Docking"/>
    <property type="match status" value="1"/>
</dbReference>
<dbReference type="InterPro" id="IPR013968">
    <property type="entry name" value="PKS_KR"/>
</dbReference>
<dbReference type="SMART" id="SM00823">
    <property type="entry name" value="PKS_PP"/>
    <property type="match status" value="1"/>
</dbReference>
<dbReference type="PROSITE" id="PS00606">
    <property type="entry name" value="KS3_1"/>
    <property type="match status" value="1"/>
</dbReference>
<keyword evidence="3" id="KW-0597">Phosphoprotein</keyword>
<dbReference type="Pfam" id="PF21089">
    <property type="entry name" value="PKS_DH_N"/>
    <property type="match status" value="1"/>
</dbReference>
<dbReference type="SUPFAM" id="SSF53901">
    <property type="entry name" value="Thiolase-like"/>
    <property type="match status" value="1"/>
</dbReference>
<evidence type="ECO:0000256" key="3">
    <source>
        <dbReference type="ARBA" id="ARBA00022553"/>
    </source>
</evidence>
<dbReference type="InterPro" id="IPR010080">
    <property type="entry name" value="Thioester_reductase-like_dom"/>
</dbReference>
<dbReference type="PROSITE" id="PS52004">
    <property type="entry name" value="KS3_2"/>
    <property type="match status" value="1"/>
</dbReference>
<dbReference type="SUPFAM" id="SSF47336">
    <property type="entry name" value="ACP-like"/>
    <property type="match status" value="1"/>
</dbReference>
<dbReference type="SUPFAM" id="SSF51735">
    <property type="entry name" value="NAD(P)-binding Rossmann-fold domains"/>
    <property type="match status" value="3"/>
</dbReference>
<dbReference type="CDD" id="cd08956">
    <property type="entry name" value="KR_3_FAS_SDR_x"/>
    <property type="match status" value="1"/>
</dbReference>
<accession>A0A7W7T4A4</accession>
<dbReference type="RefSeq" id="WP_184670229.1">
    <property type="nucleotide sequence ID" value="NZ_BAABAI010000026.1"/>
</dbReference>
<dbReference type="InterPro" id="IPR020806">
    <property type="entry name" value="PKS_PP-bd"/>
</dbReference>
<evidence type="ECO:0000256" key="2">
    <source>
        <dbReference type="ARBA" id="ARBA00022450"/>
    </source>
</evidence>
<evidence type="ECO:0000256" key="4">
    <source>
        <dbReference type="ARBA" id="ARBA00022679"/>
    </source>
</evidence>
<comment type="caution">
    <text evidence="10">The sequence shown here is derived from an EMBL/GenBank/DDBJ whole genome shotgun (WGS) entry which is preliminary data.</text>
</comment>
<dbReference type="Pfam" id="PF00550">
    <property type="entry name" value="PP-binding"/>
    <property type="match status" value="1"/>
</dbReference>
<dbReference type="GO" id="GO:0004312">
    <property type="term" value="F:fatty acid synthase activity"/>
    <property type="evidence" value="ECO:0007669"/>
    <property type="project" value="TreeGrafter"/>
</dbReference>
<feature type="domain" description="Ketosynthase family 3 (KS3)" evidence="9">
    <location>
        <begin position="33"/>
        <end position="456"/>
    </location>
</feature>
<dbReference type="Pfam" id="PF00698">
    <property type="entry name" value="Acyl_transf_1"/>
    <property type="match status" value="1"/>
</dbReference>
<dbReference type="InterPro" id="IPR032821">
    <property type="entry name" value="PKS_assoc"/>
</dbReference>
<dbReference type="PANTHER" id="PTHR43775:SF51">
    <property type="entry name" value="INACTIVE PHENOLPHTHIOCEROL SYNTHESIS POLYKETIDE SYNTHASE TYPE I PKS1-RELATED"/>
    <property type="match status" value="1"/>
</dbReference>
<dbReference type="InterPro" id="IPR016039">
    <property type="entry name" value="Thiolase-like"/>
</dbReference>
<dbReference type="Pfam" id="PF16197">
    <property type="entry name" value="KAsynt_C_assoc"/>
    <property type="match status" value="1"/>
</dbReference>
<dbReference type="NCBIfam" id="TIGR01746">
    <property type="entry name" value="Thioester-redct"/>
    <property type="match status" value="1"/>
</dbReference>
<name>A0A7W7T4A4_9PSEU</name>
<dbReference type="Gene3D" id="3.30.70.3290">
    <property type="match status" value="1"/>
</dbReference>
<dbReference type="GO" id="GO:0004315">
    <property type="term" value="F:3-oxoacyl-[acyl-carrier-protein] synthase activity"/>
    <property type="evidence" value="ECO:0007669"/>
    <property type="project" value="InterPro"/>
</dbReference>
<keyword evidence="11" id="KW-1185">Reference proteome</keyword>
<dbReference type="Gene3D" id="3.40.47.10">
    <property type="match status" value="1"/>
</dbReference>
<evidence type="ECO:0000313" key="11">
    <source>
        <dbReference type="Proteomes" id="UP000542674"/>
    </source>
</evidence>
<dbReference type="InterPro" id="IPR001227">
    <property type="entry name" value="Ac_transferase_dom_sf"/>
</dbReference>
<reference evidence="10 11" key="1">
    <citation type="submission" date="2020-08" db="EMBL/GenBank/DDBJ databases">
        <title>Sequencing the genomes of 1000 actinobacteria strains.</title>
        <authorList>
            <person name="Klenk H.-P."/>
        </authorList>
    </citation>
    <scope>NUCLEOTIDE SEQUENCE [LARGE SCALE GENOMIC DNA]</scope>
    <source>
        <strain evidence="10 11">DSM 45084</strain>
    </source>
</reference>
<sequence length="2014" mass="212503">MSKEDKLVEYLKWVTEDLRKARQRISQLEAGLEEPVAIVGMACRFPGGVRSPEDLWRLVAEGGDAISPFPDDRGWDLEALYDADHTKPGTSYTREGGFLDRAGEFDAGFFGISPREATAMDPQQRVLLETAWEVFEDAGVDPATLRGDRVGVFVGSVEQTYLPLAGPAEFEGHLMTGRLSSVASGRVAYTFGFEGPAVTVDTACSSSLVALHLAAQSVRRGESTLALAGGVTVTATPGGFVDFARQRGLAPDGRCKSFAAAADGTGWSEGVGLLLVERLSDARRNGHRVLAVVRGSAVNQDGASNGLTAPNGPSQERVIRQALADAKLEPSDVDTVEAHGTGTRLGDPIEAQALLATYGRGRSGEPLWLGSLKSNIGHTVAAAGVGGVIKMVQALRHGVLPRTLHVDEPTPMVDWSAGDVSLLTDARPWPRVDRPRRAAVSAFGVSGTNAHVILEQSPAGEPAEADRPTLPAAPLVFSAKSADAVRRQAERLADIEARPVDVAYSLATGRSSLEHRAAVVSGDPVAALRAFAAGEPTSDVVTGTVSGGGLGFLFTGQGSQRAGMGSGLAAFPVFREVFDDVCARFGDPLPSVIESGQGLDLTGAAQPALFAFEVALFRLVESWGVRPDVVVGHSIGELAAAHVAGVLSLEDACRIVEARGRLMQALPSGGAMVAVRASEDEVLPLLAGRSDVGLAAVNGPSSVVLSGAEEAVGEVVDLLTAQGRKTRRLVVSHAFHSSLMDPMLEEFREVVRSVRFSEPVIPYVSTVGEGLSWTSPDYWVDQVRQPVRFHAAVRSLLEQQVTTVLEIGPAAVLTGMTAEWAGESVVALPSVRADRSEPEALAAALGGLHVRGVAVDWDAFYAGTDARRVDLPFYPFQRDRYWLTAPTADATRLGLRALDHPVLGTAVDVAGTGQTVLSGRIGPRDPATPAVLVEWALRAADQVGYTTVDELTVRTPLVVGAAVHVQVVVGVPEADGRRTIQVHSRPDDDLAWTAHADGYLALGGPAPVAVDSGDLVEVPDAAGYDLHPTLLEAVVGEGFAHHWRSVRLHAAGATALRVRRDGLSVEAATPGGVPVLSVGEVHVGPAVETDRGRPHDALFHTEWVPIAAPEPAVGARWLVLGSDQADADVSTVDAVAVPFLSGPGSAAENVHTATREALAFARRWLADDGLADTPLVVITRRAVGVDGEVLDPAAAAVWGLLRSAQSEVPGRIVLVDVDHLADPGASRLGVVLASGHAQAAVRDGRVLVPRLTRLLPPATPRPIRVAEGTVLITGGTGALGALVARHLVTRHGVTRLLLASRRGAESPGAAELRAELTELGAHVTLAACDVGDRAAVDRLVARVPAEHPLSGVVHTAGVLDDAVIGSLTPERLAAVLTPKTDAAWHLHEATRHLDLSAFVLFSSIAGVVGGPGQGNYAAANVALDALAEHRAAQGLAATSIAWGLWAGVGGLGGHLAEADLQRIARTGFLPVTADTGPDLLDAALRGGVPAVVATPIDVPTLRERPEKVPAILTGLTRTTARPRADEVAESTVDLSVLVGDERRAALLDVVLAESARVLGGAVVEADRNLADLGFDSLTSVELRNLLAAATGLTLPATLVFDHPTPAALADHLHAGLGEGDADERIDYAADIRLADDIRPAAEVVTVADDPQEVLLTGSTGFLGAFLLRDILRDTHARVVHCLIRAEDEERAWAKLDANLDWYQVDVDRTRISVVVGDLAQPRLGLTEERFDGLARDVDVVFHAGATVNWLRSYDELKVSNVRGTEEILRLAARHRTVPVHHLSTVGVFPAAVEPGVPLKVTDPTGPAEDLPSNYLRTKWVAEQVVGIARDRGLPVSVYRVDVISGDQDNGACQTRDFVWLALKGLVQAEAVPAGLKGAVHMVPVDYVSAGVVALARRESGRTFHFHNPGHQGFGDFVERMRVMGYPLRELDRDEFRSRVRADRGNALLPLLDAFELMAADSETFYPAIDTTDTDTALEPAGVRCPVIGEDLFTKYVDFFVRAGYLPPAPSRTTE</sequence>
<dbReference type="Gene3D" id="1.10.1200.10">
    <property type="entry name" value="ACP-like"/>
    <property type="match status" value="1"/>
</dbReference>
<comment type="cofactor">
    <cofactor evidence="1">
        <name>pantetheine 4'-phosphate</name>
        <dbReference type="ChEBI" id="CHEBI:47942"/>
    </cofactor>
</comment>
<dbReference type="PANTHER" id="PTHR43775">
    <property type="entry name" value="FATTY ACID SYNTHASE"/>
    <property type="match status" value="1"/>
</dbReference>
<dbReference type="InterPro" id="IPR055123">
    <property type="entry name" value="SpnB-like_Rossmann"/>
</dbReference>
<keyword evidence="4" id="KW-0808">Transferase</keyword>
<protein>
    <submittedName>
        <fullName evidence="10">Thioester reductase-like protein</fullName>
    </submittedName>
</protein>
<dbReference type="EMBL" id="JACHJS010000001">
    <property type="protein sequence ID" value="MBB4966308.1"/>
    <property type="molecule type" value="Genomic_DNA"/>
</dbReference>